<keyword evidence="2 5" id="KW-0238">DNA-binding</keyword>
<evidence type="ECO:0000313" key="5">
    <source>
        <dbReference type="EMBL" id="MBB6396705.1"/>
    </source>
</evidence>
<evidence type="ECO:0000256" key="3">
    <source>
        <dbReference type="ARBA" id="ARBA00023163"/>
    </source>
</evidence>
<dbReference type="PRINTS" id="PR00038">
    <property type="entry name" value="HTHLUXR"/>
</dbReference>
<accession>A0A7X0KZR4</accession>
<dbReference type="Proteomes" id="UP000546324">
    <property type="component" value="Unassembled WGS sequence"/>
</dbReference>
<feature type="domain" description="HTH luxR-type" evidence="4">
    <location>
        <begin position="254"/>
        <end position="319"/>
    </location>
</feature>
<evidence type="ECO:0000256" key="1">
    <source>
        <dbReference type="ARBA" id="ARBA00023015"/>
    </source>
</evidence>
<sequence length="342" mass="37355">MPTYRHVALAAEIGMLVREPDAVQARQEVLRLLNEVLDGDAASLVAVDPFGGEHRQIAGLGYAAETARSLAVDFARTPWFDDVLNAELPPSISEEPSQSFRRGWFYEEYVEPAGFRDGMTGALRRDGRYVGLVHLSTGRHGAFDTRVRRLLASVMPALAAMADATGQAVHAGGVGPLDRAALVSGDRVVPVPGRNRPQVLEDGAFREVVAEFRESGGRRLRVLWPLDRMWHRVGLLSPELSVCPPGAVLVHTRPAEVPYGLTGREVEVLTRLAMGMTNDVIAQQFFLSPRTVHKHVEHILQKTRTSSRTEAAALAVRESILYPVPGLPRRAGVRAFLSRAGG</sequence>
<organism evidence="5 6">
    <name type="scientific">Actinomadura coerulea</name>
    <dbReference type="NCBI Taxonomy" id="46159"/>
    <lineage>
        <taxon>Bacteria</taxon>
        <taxon>Bacillati</taxon>
        <taxon>Actinomycetota</taxon>
        <taxon>Actinomycetes</taxon>
        <taxon>Streptosporangiales</taxon>
        <taxon>Thermomonosporaceae</taxon>
        <taxon>Actinomadura</taxon>
    </lineage>
</organism>
<dbReference type="GO" id="GO:0006355">
    <property type="term" value="P:regulation of DNA-templated transcription"/>
    <property type="evidence" value="ECO:0007669"/>
    <property type="project" value="InterPro"/>
</dbReference>
<dbReference type="PANTHER" id="PTHR44688:SF16">
    <property type="entry name" value="DNA-BINDING TRANSCRIPTIONAL ACTIVATOR DEVR_DOSR"/>
    <property type="match status" value="1"/>
</dbReference>
<dbReference type="SUPFAM" id="SSF55781">
    <property type="entry name" value="GAF domain-like"/>
    <property type="match status" value="1"/>
</dbReference>
<keyword evidence="3" id="KW-0804">Transcription</keyword>
<dbReference type="CDD" id="cd06170">
    <property type="entry name" value="LuxR_C_like"/>
    <property type="match status" value="1"/>
</dbReference>
<comment type="caution">
    <text evidence="5">The sequence shown here is derived from an EMBL/GenBank/DDBJ whole genome shotgun (WGS) entry which is preliminary data.</text>
</comment>
<evidence type="ECO:0000259" key="4">
    <source>
        <dbReference type="PROSITE" id="PS50043"/>
    </source>
</evidence>
<reference evidence="5 6" key="1">
    <citation type="submission" date="2020-08" db="EMBL/GenBank/DDBJ databases">
        <title>Sequencing the genomes of 1000 actinobacteria strains.</title>
        <authorList>
            <person name="Klenk H.-P."/>
        </authorList>
    </citation>
    <scope>NUCLEOTIDE SEQUENCE [LARGE SCALE GENOMIC DNA]</scope>
    <source>
        <strain evidence="5 6">DSM 43675</strain>
    </source>
</reference>
<dbReference type="EMBL" id="JACHMQ010000001">
    <property type="protein sequence ID" value="MBB6396705.1"/>
    <property type="molecule type" value="Genomic_DNA"/>
</dbReference>
<dbReference type="InterPro" id="IPR000792">
    <property type="entry name" value="Tscrpt_reg_LuxR_C"/>
</dbReference>
<dbReference type="Pfam" id="PF00196">
    <property type="entry name" value="GerE"/>
    <property type="match status" value="1"/>
</dbReference>
<dbReference type="SMART" id="SM00421">
    <property type="entry name" value="HTH_LUXR"/>
    <property type="match status" value="1"/>
</dbReference>
<dbReference type="Gene3D" id="1.10.10.10">
    <property type="entry name" value="Winged helix-like DNA-binding domain superfamily/Winged helix DNA-binding domain"/>
    <property type="match status" value="1"/>
</dbReference>
<protein>
    <submittedName>
        <fullName evidence="5">DNA-binding CsgD family transcriptional regulator</fullName>
    </submittedName>
</protein>
<dbReference type="InterPro" id="IPR036388">
    <property type="entry name" value="WH-like_DNA-bd_sf"/>
</dbReference>
<evidence type="ECO:0000256" key="2">
    <source>
        <dbReference type="ARBA" id="ARBA00023125"/>
    </source>
</evidence>
<dbReference type="PROSITE" id="PS00622">
    <property type="entry name" value="HTH_LUXR_1"/>
    <property type="match status" value="1"/>
</dbReference>
<dbReference type="InterPro" id="IPR016032">
    <property type="entry name" value="Sig_transdc_resp-reg_C-effctor"/>
</dbReference>
<dbReference type="GO" id="GO:0003677">
    <property type="term" value="F:DNA binding"/>
    <property type="evidence" value="ECO:0007669"/>
    <property type="project" value="UniProtKB-KW"/>
</dbReference>
<dbReference type="PROSITE" id="PS50043">
    <property type="entry name" value="HTH_LUXR_2"/>
    <property type="match status" value="1"/>
</dbReference>
<dbReference type="AlphaFoldDB" id="A0A7X0KZR4"/>
<evidence type="ECO:0000313" key="6">
    <source>
        <dbReference type="Proteomes" id="UP000546324"/>
    </source>
</evidence>
<dbReference type="SUPFAM" id="SSF46894">
    <property type="entry name" value="C-terminal effector domain of the bipartite response regulators"/>
    <property type="match status" value="1"/>
</dbReference>
<proteinExistence type="predicted"/>
<dbReference type="RefSeq" id="WP_185026566.1">
    <property type="nucleotide sequence ID" value="NZ_JACHMQ010000001.1"/>
</dbReference>
<gene>
    <name evidence="5" type="ORF">BKA00_003619</name>
</gene>
<keyword evidence="6" id="KW-1185">Reference proteome</keyword>
<keyword evidence="1" id="KW-0805">Transcription regulation</keyword>
<name>A0A7X0KZR4_9ACTN</name>
<dbReference type="PANTHER" id="PTHR44688">
    <property type="entry name" value="DNA-BINDING TRANSCRIPTIONAL ACTIVATOR DEVR_DOSR"/>
    <property type="match status" value="1"/>
</dbReference>